<feature type="compositionally biased region" description="Acidic residues" evidence="1">
    <location>
        <begin position="102"/>
        <end position="112"/>
    </location>
</feature>
<dbReference type="AlphaFoldDB" id="S4PBR5"/>
<evidence type="ECO:0000256" key="1">
    <source>
        <dbReference type="SAM" id="MobiDB-lite"/>
    </source>
</evidence>
<evidence type="ECO:0000313" key="2">
    <source>
        <dbReference type="EMBL" id="JAA86788.1"/>
    </source>
</evidence>
<name>S4PBR5_9NEOP</name>
<reference evidence="2" key="2">
    <citation type="submission" date="2013-05" db="EMBL/GenBank/DDBJ databases">
        <authorList>
            <person name="Carter J.-M."/>
            <person name="Baker S.C."/>
            <person name="Pink R."/>
            <person name="Carter D.R.F."/>
            <person name="Collins A."/>
            <person name="Tomlin J."/>
            <person name="Gibbs M."/>
            <person name="Breuker C.J."/>
        </authorList>
    </citation>
    <scope>NUCLEOTIDE SEQUENCE</scope>
    <source>
        <tissue evidence="2">Ovary</tissue>
    </source>
</reference>
<protein>
    <submittedName>
        <fullName evidence="2">Uncharacterized protein</fullName>
    </submittedName>
</protein>
<reference evidence="2" key="1">
    <citation type="journal article" date="2013" name="BMC Genomics">
        <title>Unscrambling butterfly oogenesis.</title>
        <authorList>
            <person name="Carter J.M."/>
            <person name="Baker S.C."/>
            <person name="Pink R."/>
            <person name="Carter D.R."/>
            <person name="Collins A."/>
            <person name="Tomlin J."/>
            <person name="Gibbs M."/>
            <person name="Breuker C.J."/>
        </authorList>
    </citation>
    <scope>NUCLEOTIDE SEQUENCE</scope>
    <source>
        <tissue evidence="2">Ovary</tissue>
    </source>
</reference>
<feature type="compositionally biased region" description="Polar residues" evidence="1">
    <location>
        <begin position="7"/>
        <end position="43"/>
    </location>
</feature>
<organism evidence="2">
    <name type="scientific">Pararge aegeria</name>
    <name type="common">speckled wood butterfly</name>
    <dbReference type="NCBI Taxonomy" id="116150"/>
    <lineage>
        <taxon>Eukaryota</taxon>
        <taxon>Metazoa</taxon>
        <taxon>Ecdysozoa</taxon>
        <taxon>Arthropoda</taxon>
        <taxon>Hexapoda</taxon>
        <taxon>Insecta</taxon>
        <taxon>Pterygota</taxon>
        <taxon>Neoptera</taxon>
        <taxon>Endopterygota</taxon>
        <taxon>Lepidoptera</taxon>
        <taxon>Glossata</taxon>
        <taxon>Ditrysia</taxon>
        <taxon>Papilionoidea</taxon>
        <taxon>Nymphalidae</taxon>
        <taxon>Satyrinae</taxon>
        <taxon>Satyrini</taxon>
        <taxon>Parargina</taxon>
        <taxon>Pararge</taxon>
    </lineage>
</organism>
<accession>S4PBR5</accession>
<dbReference type="EMBL" id="GAIX01005772">
    <property type="protein sequence ID" value="JAA86788.1"/>
    <property type="molecule type" value="Transcribed_RNA"/>
</dbReference>
<sequence>MAAFKSMGTSLDSLATISDSKGSSTSDLAQSLTDLSPQDVSQESVELTTGFLADIRKRAQQLRTKNRQEQSADDVIKEILTTEVGLKRTSNGRKSPAVTLEFDSDSESESEEGTGSTKCTADVCAEMFTRQVRFT</sequence>
<proteinExistence type="predicted"/>
<feature type="region of interest" description="Disordered" evidence="1">
    <location>
        <begin position="88"/>
        <end position="118"/>
    </location>
</feature>
<feature type="region of interest" description="Disordered" evidence="1">
    <location>
        <begin position="1"/>
        <end position="43"/>
    </location>
</feature>